<evidence type="ECO:0000313" key="8">
    <source>
        <dbReference type="EMBL" id="RAL41824.1"/>
    </source>
</evidence>
<evidence type="ECO:0000256" key="3">
    <source>
        <dbReference type="ARBA" id="ARBA00022989"/>
    </source>
</evidence>
<comment type="caution">
    <text evidence="8">The sequence shown here is derived from an EMBL/GenBank/DDBJ whole genome shotgun (WGS) entry which is preliminary data.</text>
</comment>
<dbReference type="EMBL" id="NQVE01000183">
    <property type="protein sequence ID" value="RAL41824.1"/>
    <property type="molecule type" value="Genomic_DNA"/>
</dbReference>
<accession>A0A328D8Q4</accession>
<proteinExistence type="predicted"/>
<evidence type="ECO:0000313" key="9">
    <source>
        <dbReference type="Proteomes" id="UP000249390"/>
    </source>
</evidence>
<feature type="transmembrane region" description="Helical" evidence="6">
    <location>
        <begin position="54"/>
        <end position="70"/>
    </location>
</feature>
<dbReference type="PANTHER" id="PTHR31204">
    <property type="entry name" value="SIGMA INTRACELLULAR RECEPTOR 2"/>
    <property type="match status" value="1"/>
</dbReference>
<organism evidence="8 9">
    <name type="scientific">Cuscuta australis</name>
    <dbReference type="NCBI Taxonomy" id="267555"/>
    <lineage>
        <taxon>Eukaryota</taxon>
        <taxon>Viridiplantae</taxon>
        <taxon>Streptophyta</taxon>
        <taxon>Embryophyta</taxon>
        <taxon>Tracheophyta</taxon>
        <taxon>Spermatophyta</taxon>
        <taxon>Magnoliopsida</taxon>
        <taxon>eudicotyledons</taxon>
        <taxon>Gunneridae</taxon>
        <taxon>Pentapetalae</taxon>
        <taxon>asterids</taxon>
        <taxon>lamiids</taxon>
        <taxon>Solanales</taxon>
        <taxon>Convolvulaceae</taxon>
        <taxon>Cuscuteae</taxon>
        <taxon>Cuscuta</taxon>
        <taxon>Cuscuta subgen. Grammica</taxon>
        <taxon>Cuscuta sect. Cleistogrammica</taxon>
    </lineage>
</organism>
<keyword evidence="4 5" id="KW-0472">Membrane</keyword>
<sequence length="206" mass="23335">MEYHAHPYPQPNLLSFGGIRTPHPTFAVFNLFFTNLFFHLEKNDMGALTKLTDWALFIFFLSIAAVAPLFDAQCVLPRNLFPAFAVDLKAWYTREYGDYLVSEKPNFFVGLIWLELLFAWPLSVLCLHGIAAGRSWVSTTCLLYGASTLTSMVAILAEQTQSKRASEKLLMMYYPFLGFSVLAMLRGLLHVSERPVVALSRKKKKA</sequence>
<evidence type="ECO:0000256" key="5">
    <source>
        <dbReference type="PROSITE-ProRule" id="PRU01087"/>
    </source>
</evidence>
<dbReference type="InterPro" id="IPR033118">
    <property type="entry name" value="EXPERA"/>
</dbReference>
<keyword evidence="9" id="KW-1185">Reference proteome</keyword>
<reference evidence="8 9" key="1">
    <citation type="submission" date="2018-06" db="EMBL/GenBank/DDBJ databases">
        <title>The Genome of Cuscuta australis (Dodder) Provides Insight into the Evolution of Plant Parasitism.</title>
        <authorList>
            <person name="Liu H."/>
        </authorList>
    </citation>
    <scope>NUCLEOTIDE SEQUENCE [LARGE SCALE GENOMIC DNA]</scope>
    <source>
        <strain evidence="9">cv. Yunnan</strain>
        <tissue evidence="8">Vines</tissue>
    </source>
</reference>
<dbReference type="AlphaFoldDB" id="A0A328D8Q4"/>
<evidence type="ECO:0000259" key="7">
    <source>
        <dbReference type="PROSITE" id="PS51751"/>
    </source>
</evidence>
<feature type="transmembrane region" description="Helical" evidence="6">
    <location>
        <begin position="107"/>
        <end position="130"/>
    </location>
</feature>
<keyword evidence="3 5" id="KW-1133">Transmembrane helix</keyword>
<dbReference type="Proteomes" id="UP000249390">
    <property type="component" value="Unassembled WGS sequence"/>
</dbReference>
<dbReference type="GO" id="GO:0016020">
    <property type="term" value="C:membrane"/>
    <property type="evidence" value="ECO:0007669"/>
    <property type="project" value="UniProtKB-SubCell"/>
</dbReference>
<feature type="domain" description="EXPERA" evidence="7">
    <location>
        <begin position="52"/>
        <end position="184"/>
    </location>
</feature>
<protein>
    <recommendedName>
        <fullName evidence="7">EXPERA domain-containing protein</fullName>
    </recommendedName>
</protein>
<comment type="subcellular location">
    <subcellularLocation>
        <location evidence="1">Membrane</location>
        <topology evidence="1">Multi-pass membrane protein</topology>
    </subcellularLocation>
</comment>
<feature type="transmembrane region" description="Helical" evidence="6">
    <location>
        <begin position="136"/>
        <end position="157"/>
    </location>
</feature>
<dbReference type="Pfam" id="PF05241">
    <property type="entry name" value="EBP"/>
    <property type="match status" value="1"/>
</dbReference>
<keyword evidence="2 5" id="KW-0812">Transmembrane</keyword>
<dbReference type="InterPro" id="IPR051987">
    <property type="entry name" value="Sigma-2_receptor-like"/>
</dbReference>
<gene>
    <name evidence="8" type="ORF">DM860_009006</name>
</gene>
<evidence type="ECO:0000256" key="6">
    <source>
        <dbReference type="SAM" id="Phobius"/>
    </source>
</evidence>
<dbReference type="PROSITE" id="PS51751">
    <property type="entry name" value="EXPERA"/>
    <property type="match status" value="1"/>
</dbReference>
<dbReference type="PANTHER" id="PTHR31204:SF1">
    <property type="entry name" value="SIGMA INTRACELLULAR RECEPTOR 2"/>
    <property type="match status" value="1"/>
</dbReference>
<evidence type="ECO:0000256" key="2">
    <source>
        <dbReference type="ARBA" id="ARBA00022692"/>
    </source>
</evidence>
<evidence type="ECO:0000256" key="1">
    <source>
        <dbReference type="ARBA" id="ARBA00004141"/>
    </source>
</evidence>
<feature type="transmembrane region" description="Helical" evidence="6">
    <location>
        <begin position="169"/>
        <end position="189"/>
    </location>
</feature>
<dbReference type="GO" id="GO:0005783">
    <property type="term" value="C:endoplasmic reticulum"/>
    <property type="evidence" value="ECO:0007669"/>
    <property type="project" value="TreeGrafter"/>
</dbReference>
<name>A0A328D8Q4_9ASTE</name>
<evidence type="ECO:0000256" key="4">
    <source>
        <dbReference type="ARBA" id="ARBA00023136"/>
    </source>
</evidence>